<dbReference type="AlphaFoldDB" id="A0A2Z6ETV1"/>
<evidence type="ECO:0000313" key="1">
    <source>
        <dbReference type="EMBL" id="BBE08874.1"/>
    </source>
</evidence>
<name>A0A2Z6ETV1_9BURK</name>
<dbReference type="KEGG" id="mcys:MCB1EB_0713"/>
<organism evidence="1 2">
    <name type="scientific">Mycoavidus cysteinexigens</name>
    <dbReference type="NCBI Taxonomy" id="1553431"/>
    <lineage>
        <taxon>Bacteria</taxon>
        <taxon>Pseudomonadati</taxon>
        <taxon>Pseudomonadota</taxon>
        <taxon>Betaproteobacteria</taxon>
        <taxon>Burkholderiales</taxon>
        <taxon>Burkholderiaceae</taxon>
        <taxon>Mycoavidus</taxon>
    </lineage>
</organism>
<proteinExistence type="predicted"/>
<protein>
    <submittedName>
        <fullName evidence="1">Uncharacterized protein</fullName>
    </submittedName>
</protein>
<gene>
    <name evidence="1" type="ORF">MCB1EB_0713</name>
</gene>
<dbReference type="Proteomes" id="UP000282597">
    <property type="component" value="Chromosome"/>
</dbReference>
<sequence>MESFFSQQISNSAIQSRIDKAILPKWPGGNASPIDSLITVKIPAGTKIYIGEISSQGNFYVGGGQQIVMPKFWTIEGLQILNVRPLK</sequence>
<evidence type="ECO:0000313" key="2">
    <source>
        <dbReference type="Proteomes" id="UP000282597"/>
    </source>
</evidence>
<keyword evidence="2" id="KW-1185">Reference proteome</keyword>
<dbReference type="EMBL" id="AP018150">
    <property type="protein sequence ID" value="BBE08874.1"/>
    <property type="molecule type" value="Genomic_DNA"/>
</dbReference>
<accession>A0A2Z6ETV1</accession>
<reference evidence="1 2" key="1">
    <citation type="journal article" date="2018" name="Microbes Environ.">
        <title>Comparative Genomic Insights into Endofungal Lifestyles of Two Bacterial Endosymbionts, Mycoavidus cysteinexigens and Burkholderia rhizoxinica.</title>
        <authorList>
            <person name="Sharmin D."/>
            <person name="Guo Y."/>
            <person name="Nishizawa T."/>
            <person name="Ohshima S."/>
            <person name="Sato Y."/>
            <person name="Takashima Y."/>
            <person name="Narisawa K."/>
            <person name="Ohta H."/>
        </authorList>
    </citation>
    <scope>NUCLEOTIDE SEQUENCE [LARGE SCALE GENOMIC DNA]</scope>
    <source>
        <strain evidence="1 2">B1-EB</strain>
    </source>
</reference>